<name>A0A850PFT3_9PROT</name>
<keyword evidence="3" id="KW-1185">Reference proteome</keyword>
<dbReference type="Proteomes" id="UP000585665">
    <property type="component" value="Unassembled WGS sequence"/>
</dbReference>
<sequence>MISSLPAGQDATPVPTGPRPALAPMTAASARTRSPTPSTGDERTAPPTSLAHVPRTAWTRRGTLLNVVV</sequence>
<dbReference type="AlphaFoldDB" id="A0A850PFT3"/>
<comment type="caution">
    <text evidence="2">The sequence shown here is derived from an EMBL/GenBank/DDBJ whole genome shotgun (WGS) entry which is preliminary data.</text>
</comment>
<evidence type="ECO:0000313" key="2">
    <source>
        <dbReference type="EMBL" id="NVN41499.1"/>
    </source>
</evidence>
<evidence type="ECO:0000313" key="3">
    <source>
        <dbReference type="Proteomes" id="UP000585665"/>
    </source>
</evidence>
<feature type="compositionally biased region" description="Polar residues" evidence="1">
    <location>
        <begin position="29"/>
        <end position="39"/>
    </location>
</feature>
<dbReference type="RefSeq" id="WP_176614392.1">
    <property type="nucleotide sequence ID" value="NZ_JABXXR010000137.1"/>
</dbReference>
<proteinExistence type="predicted"/>
<organism evidence="2 3">
    <name type="scientific">Ameyamaea chiangmaiensis</name>
    <dbReference type="NCBI Taxonomy" id="442969"/>
    <lineage>
        <taxon>Bacteria</taxon>
        <taxon>Pseudomonadati</taxon>
        <taxon>Pseudomonadota</taxon>
        <taxon>Alphaproteobacteria</taxon>
        <taxon>Acetobacterales</taxon>
        <taxon>Acetobacteraceae</taxon>
        <taxon>Ameyamaea</taxon>
    </lineage>
</organism>
<dbReference type="EMBL" id="JABXXR010000137">
    <property type="protein sequence ID" value="NVN41499.1"/>
    <property type="molecule type" value="Genomic_DNA"/>
</dbReference>
<reference evidence="2 3" key="1">
    <citation type="submission" date="2020-06" db="EMBL/GenBank/DDBJ databases">
        <title>Description of novel acetic acid bacteria.</title>
        <authorList>
            <person name="Sombolestani A."/>
        </authorList>
    </citation>
    <scope>NUCLEOTIDE SEQUENCE [LARGE SCALE GENOMIC DNA]</scope>
    <source>
        <strain evidence="2 3">LMG 27010</strain>
    </source>
</reference>
<gene>
    <name evidence="2" type="ORF">HUK82_13130</name>
</gene>
<feature type="region of interest" description="Disordered" evidence="1">
    <location>
        <begin position="1"/>
        <end position="53"/>
    </location>
</feature>
<evidence type="ECO:0000256" key="1">
    <source>
        <dbReference type="SAM" id="MobiDB-lite"/>
    </source>
</evidence>
<protein>
    <submittedName>
        <fullName evidence="2">Uncharacterized protein</fullName>
    </submittedName>
</protein>
<accession>A0A850PFT3</accession>